<dbReference type="OrthoDB" id="9812084at2"/>
<dbReference type="PANTHER" id="PTHR30086:SF20">
    <property type="entry name" value="ARGININE EXPORTER PROTEIN ARGO-RELATED"/>
    <property type="match status" value="1"/>
</dbReference>
<evidence type="ECO:0000256" key="3">
    <source>
        <dbReference type="ARBA" id="ARBA00022692"/>
    </source>
</evidence>
<evidence type="ECO:0000313" key="8">
    <source>
        <dbReference type="Proteomes" id="UP000319812"/>
    </source>
</evidence>
<accession>A0A4Y4EUD4</accession>
<evidence type="ECO:0000256" key="5">
    <source>
        <dbReference type="ARBA" id="ARBA00023136"/>
    </source>
</evidence>
<keyword evidence="3 6" id="KW-0812">Transmembrane</keyword>
<keyword evidence="4 6" id="KW-1133">Transmembrane helix</keyword>
<feature type="transmembrane region" description="Helical" evidence="6">
    <location>
        <begin position="40"/>
        <end position="60"/>
    </location>
</feature>
<name>A0A4Y4EUD4_9GAMM</name>
<keyword evidence="2" id="KW-1003">Cell membrane</keyword>
<evidence type="ECO:0000256" key="1">
    <source>
        <dbReference type="ARBA" id="ARBA00004651"/>
    </source>
</evidence>
<keyword evidence="8" id="KW-1185">Reference proteome</keyword>
<comment type="subcellular location">
    <subcellularLocation>
        <location evidence="1">Cell membrane</location>
        <topology evidence="1">Multi-pass membrane protein</topology>
    </subcellularLocation>
</comment>
<dbReference type="GO" id="GO:0015171">
    <property type="term" value="F:amino acid transmembrane transporter activity"/>
    <property type="evidence" value="ECO:0007669"/>
    <property type="project" value="TreeGrafter"/>
</dbReference>
<dbReference type="GO" id="GO:0033228">
    <property type="term" value="P:cysteine export across plasma membrane"/>
    <property type="evidence" value="ECO:0007669"/>
    <property type="project" value="TreeGrafter"/>
</dbReference>
<dbReference type="EMBL" id="BJOC01000010">
    <property type="protein sequence ID" value="GED21522.1"/>
    <property type="molecule type" value="Genomic_DNA"/>
</dbReference>
<dbReference type="Pfam" id="PF01810">
    <property type="entry name" value="LysE"/>
    <property type="match status" value="1"/>
</dbReference>
<evidence type="ECO:0000313" key="7">
    <source>
        <dbReference type="EMBL" id="GED21522.1"/>
    </source>
</evidence>
<gene>
    <name evidence="7" type="ORF">HHA01_04990</name>
</gene>
<protein>
    <recommendedName>
        <fullName evidence="9">Lysine transporter LysE</fullName>
    </recommendedName>
</protein>
<feature type="transmembrane region" description="Helical" evidence="6">
    <location>
        <begin position="139"/>
        <end position="161"/>
    </location>
</feature>
<reference evidence="7 8" key="1">
    <citation type="submission" date="2019-06" db="EMBL/GenBank/DDBJ databases">
        <title>Whole genome shotgun sequence of Halomonas halmophila NBRC 15537.</title>
        <authorList>
            <person name="Hosoyama A."/>
            <person name="Uohara A."/>
            <person name="Ohji S."/>
            <person name="Ichikawa N."/>
        </authorList>
    </citation>
    <scope>NUCLEOTIDE SEQUENCE [LARGE SCALE GENOMIC DNA]</scope>
    <source>
        <strain evidence="7 8">NBRC 15537</strain>
    </source>
</reference>
<dbReference type="PANTHER" id="PTHR30086">
    <property type="entry name" value="ARGININE EXPORTER PROTEIN ARGO"/>
    <property type="match status" value="1"/>
</dbReference>
<dbReference type="Proteomes" id="UP000319812">
    <property type="component" value="Unassembled WGS sequence"/>
</dbReference>
<proteinExistence type="predicted"/>
<evidence type="ECO:0008006" key="9">
    <source>
        <dbReference type="Google" id="ProtNLM"/>
    </source>
</evidence>
<keyword evidence="5 6" id="KW-0472">Membrane</keyword>
<evidence type="ECO:0000256" key="6">
    <source>
        <dbReference type="SAM" id="Phobius"/>
    </source>
</evidence>
<dbReference type="GO" id="GO:0005886">
    <property type="term" value="C:plasma membrane"/>
    <property type="evidence" value="ECO:0007669"/>
    <property type="project" value="UniProtKB-SubCell"/>
</dbReference>
<sequence>MSQWLPYTLFAFAATASPGPTNLLVMAMAGQVSMRRVLPVVVAACASAALIVLMAGAGAASFLQATPWLRELLSWLGGAWLTWLAWRLASASPPADDSEGQVAPTFQVGVARVVGLQVINPKVWMMGLSVFAMFAGPDASLMTVMLMALIFFVLAVISMTLWGLMGRGAARWLATPRRRVIFNRVMATMLLGMTWWGLFH</sequence>
<dbReference type="InterPro" id="IPR001123">
    <property type="entry name" value="LeuE-type"/>
</dbReference>
<dbReference type="RefSeq" id="WP_141317531.1">
    <property type="nucleotide sequence ID" value="NZ_BJOC01000010.1"/>
</dbReference>
<organism evidence="7 8">
    <name type="scientific">Halomonas halmophila</name>
    <dbReference type="NCBI Taxonomy" id="252"/>
    <lineage>
        <taxon>Bacteria</taxon>
        <taxon>Pseudomonadati</taxon>
        <taxon>Pseudomonadota</taxon>
        <taxon>Gammaproteobacteria</taxon>
        <taxon>Oceanospirillales</taxon>
        <taxon>Halomonadaceae</taxon>
        <taxon>Halomonas</taxon>
    </lineage>
</organism>
<dbReference type="AlphaFoldDB" id="A0A4Y4EUD4"/>
<feature type="transmembrane region" description="Helical" evidence="6">
    <location>
        <begin position="181"/>
        <end position="199"/>
    </location>
</feature>
<comment type="caution">
    <text evidence="7">The sequence shown here is derived from an EMBL/GenBank/DDBJ whole genome shotgun (WGS) entry which is preliminary data.</text>
</comment>
<evidence type="ECO:0000256" key="2">
    <source>
        <dbReference type="ARBA" id="ARBA00022475"/>
    </source>
</evidence>
<evidence type="ECO:0000256" key="4">
    <source>
        <dbReference type="ARBA" id="ARBA00022989"/>
    </source>
</evidence>